<proteinExistence type="inferred from homology"/>
<name>A0A4U8PZK1_9FIRM</name>
<comment type="similarity">
    <text evidence="2">Belongs to the ROK (NagC/XylR) family.</text>
</comment>
<dbReference type="InterPro" id="IPR036388">
    <property type="entry name" value="WH-like_DNA-bd_sf"/>
</dbReference>
<evidence type="ECO:0000313" key="5">
    <source>
        <dbReference type="Proteomes" id="UP000306509"/>
    </source>
</evidence>
<dbReference type="Pfam" id="PF00480">
    <property type="entry name" value="ROK"/>
    <property type="match status" value="1"/>
</dbReference>
<dbReference type="InterPro" id="IPR036390">
    <property type="entry name" value="WH_DNA-bd_sf"/>
</dbReference>
<organism evidence="4 5">
    <name type="scientific">Robinsoniella peoriensis</name>
    <dbReference type="NCBI Taxonomy" id="180332"/>
    <lineage>
        <taxon>Bacteria</taxon>
        <taxon>Bacillati</taxon>
        <taxon>Bacillota</taxon>
        <taxon>Clostridia</taxon>
        <taxon>Lachnospirales</taxon>
        <taxon>Lachnospiraceae</taxon>
        <taxon>Robinsoniella</taxon>
    </lineage>
</organism>
<comment type="function">
    <text evidence="1">Transcriptional repressor of xylose-utilizing enzymes.</text>
</comment>
<evidence type="ECO:0000256" key="3">
    <source>
        <dbReference type="ARBA" id="ARBA00022629"/>
    </source>
</evidence>
<dbReference type="InterPro" id="IPR000600">
    <property type="entry name" value="ROK"/>
</dbReference>
<gene>
    <name evidence="4" type="primary">nagC_9</name>
    <name evidence="4" type="ORF">DSM106044_05400</name>
</gene>
<comment type="caution">
    <text evidence="4">The sequence shown here is derived from an EMBL/GenBank/DDBJ whole genome shotgun (WGS) entry which is preliminary data.</text>
</comment>
<dbReference type="SUPFAM" id="SSF53067">
    <property type="entry name" value="Actin-like ATPase domain"/>
    <property type="match status" value="2"/>
</dbReference>
<evidence type="ECO:0000256" key="2">
    <source>
        <dbReference type="ARBA" id="ARBA00006479"/>
    </source>
</evidence>
<dbReference type="AlphaFoldDB" id="A0A4U8PZK1"/>
<protein>
    <submittedName>
        <fullName evidence="4">N-acetylglucosamine repressor</fullName>
    </submittedName>
</protein>
<dbReference type="Proteomes" id="UP000306509">
    <property type="component" value="Unassembled WGS sequence"/>
</dbReference>
<dbReference type="STRING" id="180332.GCA_000797495_01059"/>
<accession>A0A4U8PZK1</accession>
<dbReference type="Gene3D" id="3.30.420.40">
    <property type="match status" value="2"/>
</dbReference>
<dbReference type="RefSeq" id="WP_047832761.1">
    <property type="nucleotide sequence ID" value="NZ_QGQD01000109.1"/>
</dbReference>
<reference evidence="4 5" key="1">
    <citation type="journal article" date="2019" name="Anaerobe">
        <title>Detection of Robinsoniella peoriensis in multiple bone samples of a trauma patient.</title>
        <authorList>
            <person name="Schrottner P."/>
            <person name="Hartwich K."/>
            <person name="Bunk B."/>
            <person name="Schober I."/>
            <person name="Helbig S."/>
            <person name="Rudolph W.W."/>
            <person name="Gunzer F."/>
        </authorList>
    </citation>
    <scope>NUCLEOTIDE SEQUENCE [LARGE SCALE GENOMIC DNA]</scope>
    <source>
        <strain evidence="4 5">DSM 106044</strain>
    </source>
</reference>
<dbReference type="InterPro" id="IPR043129">
    <property type="entry name" value="ATPase_NBD"/>
</dbReference>
<dbReference type="EMBL" id="QGQD01000109">
    <property type="protein sequence ID" value="TLC97814.1"/>
    <property type="molecule type" value="Genomic_DNA"/>
</dbReference>
<dbReference type="CDD" id="cd00090">
    <property type="entry name" value="HTH_ARSR"/>
    <property type="match status" value="1"/>
</dbReference>
<dbReference type="PANTHER" id="PTHR18964:SF149">
    <property type="entry name" value="BIFUNCTIONAL UDP-N-ACETYLGLUCOSAMINE 2-EPIMERASE_N-ACETYLMANNOSAMINE KINASE"/>
    <property type="match status" value="1"/>
</dbReference>
<keyword evidence="3" id="KW-0119">Carbohydrate metabolism</keyword>
<keyword evidence="3" id="KW-0859">Xylose metabolism</keyword>
<dbReference type="PANTHER" id="PTHR18964">
    <property type="entry name" value="ROK (REPRESSOR, ORF, KINASE) FAMILY"/>
    <property type="match status" value="1"/>
</dbReference>
<keyword evidence="5" id="KW-1185">Reference proteome</keyword>
<dbReference type="Gene3D" id="1.10.10.10">
    <property type="entry name" value="Winged helix-like DNA-binding domain superfamily/Winged helix DNA-binding domain"/>
    <property type="match status" value="1"/>
</dbReference>
<sequence>MSDKGMTTMAVKRINKNKVYSFIYHEGTTSKLQIVQKLQMGLSTVSQNLKILEEEGLLEKNGYFDSTGGRKARAIQIRRTARVSIGIGILKKMVHFVAVDLYGTVIFDSTLDIPYQTSRKYYRQLGQELEGFISGNVLDRSSILGVSIATQGIIAPDGQSVSYGVIMDNIQMKLSDFTEYITYPCRLEHDSKAAAYLELWNHKEIDSAVVFLLNRNMGGSIITNGLVHQGIHMHSGIIEHLCLTHDGPMCYCGSRGCLETYCSANALEQASGMGITPFFQKLRNGDSDCRQIWDSYLEHLAFAMRNLNIMIDGSIIISGYLAPFFLEEDVVTLLNQINSTSPFTLSRDQIILGTQGQYTPAVGAALHYVSEFLQNV</sequence>
<evidence type="ECO:0000313" key="4">
    <source>
        <dbReference type="EMBL" id="TLC97814.1"/>
    </source>
</evidence>
<evidence type="ECO:0000256" key="1">
    <source>
        <dbReference type="ARBA" id="ARBA00002486"/>
    </source>
</evidence>
<dbReference type="GO" id="GO:0042732">
    <property type="term" value="P:D-xylose metabolic process"/>
    <property type="evidence" value="ECO:0007669"/>
    <property type="project" value="UniProtKB-KW"/>
</dbReference>
<dbReference type="SUPFAM" id="SSF46785">
    <property type="entry name" value="Winged helix' DNA-binding domain"/>
    <property type="match status" value="1"/>
</dbReference>
<dbReference type="InterPro" id="IPR011991">
    <property type="entry name" value="ArsR-like_HTH"/>
</dbReference>